<evidence type="ECO:0000256" key="1">
    <source>
        <dbReference type="SAM" id="Phobius"/>
    </source>
</evidence>
<keyword evidence="1" id="KW-0812">Transmembrane</keyword>
<comment type="caution">
    <text evidence="2">The sequence shown here is derived from an EMBL/GenBank/DDBJ whole genome shotgun (WGS) entry which is preliminary data.</text>
</comment>
<dbReference type="Proteomes" id="UP000053573">
    <property type="component" value="Unassembled WGS sequence"/>
</dbReference>
<sequence>MSMSKLIHQNYIYKQLIYRNNYIILIISSDYIFSFTVKLNNNDIYKMKKSVTFRDLIQFTILNNNFKFINILQIKDDIILTLSERSDIKIIKLIIIQ</sequence>
<dbReference type="STRING" id="2060906.A0A0H1BUB5"/>
<keyword evidence="3" id="KW-1185">Reference proteome</keyword>
<dbReference type="EMBL" id="LDEV01000773">
    <property type="protein sequence ID" value="KLJ12641.1"/>
    <property type="molecule type" value="Genomic_DNA"/>
</dbReference>
<proteinExistence type="predicted"/>
<dbReference type="OrthoDB" id="413361at2759"/>
<evidence type="ECO:0000313" key="2">
    <source>
        <dbReference type="EMBL" id="KLJ12641.1"/>
    </source>
</evidence>
<keyword evidence="1" id="KW-1133">Transmembrane helix</keyword>
<organism evidence="2 3">
    <name type="scientific">Blastomyces silverae</name>
    <dbReference type="NCBI Taxonomy" id="2060906"/>
    <lineage>
        <taxon>Eukaryota</taxon>
        <taxon>Fungi</taxon>
        <taxon>Dikarya</taxon>
        <taxon>Ascomycota</taxon>
        <taxon>Pezizomycotina</taxon>
        <taxon>Eurotiomycetes</taxon>
        <taxon>Eurotiomycetidae</taxon>
        <taxon>Onygenales</taxon>
        <taxon>Ajellomycetaceae</taxon>
        <taxon>Blastomyces</taxon>
    </lineage>
</organism>
<reference evidence="3" key="1">
    <citation type="journal article" date="2015" name="PLoS Genet.">
        <title>The dynamic genome and transcriptome of the human fungal pathogen Blastomyces and close relative Emmonsia.</title>
        <authorList>
            <person name="Munoz J.F."/>
            <person name="Gauthier G.M."/>
            <person name="Desjardins C.A."/>
            <person name="Gallo J.E."/>
            <person name="Holder J."/>
            <person name="Sullivan T.D."/>
            <person name="Marty A.J."/>
            <person name="Carmen J.C."/>
            <person name="Chen Z."/>
            <person name="Ding L."/>
            <person name="Gujja S."/>
            <person name="Magrini V."/>
            <person name="Misas E."/>
            <person name="Mitreva M."/>
            <person name="Priest M."/>
            <person name="Saif S."/>
            <person name="Whiston E.A."/>
            <person name="Young S."/>
            <person name="Zeng Q."/>
            <person name="Goldman W.E."/>
            <person name="Mardis E.R."/>
            <person name="Taylor J.W."/>
            <person name="McEwen J.G."/>
            <person name="Clay O.K."/>
            <person name="Klein B.S."/>
            <person name="Cuomo C.A."/>
        </authorList>
    </citation>
    <scope>NUCLEOTIDE SEQUENCE [LARGE SCALE GENOMIC DNA]</scope>
    <source>
        <strain evidence="3">UAMH 139</strain>
    </source>
</reference>
<evidence type="ECO:0000313" key="3">
    <source>
        <dbReference type="Proteomes" id="UP000053573"/>
    </source>
</evidence>
<protein>
    <submittedName>
        <fullName evidence="2">Uncharacterized protein</fullName>
    </submittedName>
</protein>
<name>A0A0H1BUB5_9EURO</name>
<dbReference type="AlphaFoldDB" id="A0A0H1BUB5"/>
<accession>A0A0H1BUB5</accession>
<keyword evidence="1" id="KW-0472">Membrane</keyword>
<gene>
    <name evidence="2" type="ORF">EMPG_12338</name>
</gene>
<feature type="transmembrane region" description="Helical" evidence="1">
    <location>
        <begin position="20"/>
        <end position="39"/>
    </location>
</feature>